<evidence type="ECO:0000256" key="7">
    <source>
        <dbReference type="ARBA" id="ARBA00023136"/>
    </source>
</evidence>
<keyword evidence="10" id="KW-1185">Reference proteome</keyword>
<proteinExistence type="inferred from homology"/>
<feature type="transmembrane region" description="Helical" evidence="8">
    <location>
        <begin position="7"/>
        <end position="27"/>
    </location>
</feature>
<accession>A0ABN1ME34</accession>
<evidence type="ECO:0000256" key="4">
    <source>
        <dbReference type="ARBA" id="ARBA00022475"/>
    </source>
</evidence>
<feature type="transmembrane region" description="Helical" evidence="8">
    <location>
        <begin position="66"/>
        <end position="89"/>
    </location>
</feature>
<evidence type="ECO:0000256" key="1">
    <source>
        <dbReference type="ARBA" id="ARBA00004651"/>
    </source>
</evidence>
<comment type="subcellular location">
    <subcellularLocation>
        <location evidence="1">Cell membrane</location>
        <topology evidence="1">Multi-pass membrane protein</topology>
    </subcellularLocation>
</comment>
<dbReference type="RefSeq" id="WP_343762453.1">
    <property type="nucleotide sequence ID" value="NZ_BAAAFG010000001.1"/>
</dbReference>
<evidence type="ECO:0000313" key="10">
    <source>
        <dbReference type="Proteomes" id="UP001500507"/>
    </source>
</evidence>
<keyword evidence="7 8" id="KW-0472">Membrane</keyword>
<keyword evidence="4" id="KW-1003">Cell membrane</keyword>
<organism evidence="9 10">
    <name type="scientific">Gangjinia marincola</name>
    <dbReference type="NCBI Taxonomy" id="578463"/>
    <lineage>
        <taxon>Bacteria</taxon>
        <taxon>Pseudomonadati</taxon>
        <taxon>Bacteroidota</taxon>
        <taxon>Flavobacteriia</taxon>
        <taxon>Flavobacteriales</taxon>
        <taxon>Flavobacteriaceae</taxon>
        <taxon>Gangjinia</taxon>
    </lineage>
</organism>
<feature type="transmembrane region" description="Helical" evidence="8">
    <location>
        <begin position="33"/>
        <end position="54"/>
    </location>
</feature>
<dbReference type="EMBL" id="BAAAFG010000001">
    <property type="protein sequence ID" value="GAA0870972.1"/>
    <property type="molecule type" value="Genomic_DNA"/>
</dbReference>
<reference evidence="9 10" key="1">
    <citation type="journal article" date="2019" name="Int. J. Syst. Evol. Microbiol.">
        <title>The Global Catalogue of Microorganisms (GCM) 10K type strain sequencing project: providing services to taxonomists for standard genome sequencing and annotation.</title>
        <authorList>
            <consortium name="The Broad Institute Genomics Platform"/>
            <consortium name="The Broad Institute Genome Sequencing Center for Infectious Disease"/>
            <person name="Wu L."/>
            <person name="Ma J."/>
        </authorList>
    </citation>
    <scope>NUCLEOTIDE SEQUENCE [LARGE SCALE GENOMIC DNA]</scope>
    <source>
        <strain evidence="9 10">JCM 16082</strain>
    </source>
</reference>
<comment type="caution">
    <text evidence="9">The sequence shown here is derived from an EMBL/GenBank/DDBJ whole genome shotgun (WGS) entry which is preliminary data.</text>
</comment>
<dbReference type="InterPro" id="IPR002549">
    <property type="entry name" value="AI-2E-like"/>
</dbReference>
<comment type="similarity">
    <text evidence="2">Belongs to the autoinducer-2 exporter (AI-2E) (TC 2.A.86) family.</text>
</comment>
<evidence type="ECO:0000256" key="3">
    <source>
        <dbReference type="ARBA" id="ARBA00022448"/>
    </source>
</evidence>
<dbReference type="PANTHER" id="PTHR21716">
    <property type="entry name" value="TRANSMEMBRANE PROTEIN"/>
    <property type="match status" value="1"/>
</dbReference>
<gene>
    <name evidence="9" type="ORF">GCM10009117_01170</name>
</gene>
<feature type="transmembrane region" description="Helical" evidence="8">
    <location>
        <begin position="150"/>
        <end position="172"/>
    </location>
</feature>
<feature type="transmembrane region" description="Helical" evidence="8">
    <location>
        <begin position="314"/>
        <end position="335"/>
    </location>
</feature>
<keyword evidence="6 8" id="KW-1133">Transmembrane helix</keyword>
<keyword evidence="5 8" id="KW-0812">Transmembrane</keyword>
<feature type="transmembrane region" description="Helical" evidence="8">
    <location>
        <begin position="208"/>
        <end position="232"/>
    </location>
</feature>
<dbReference type="Proteomes" id="UP001500507">
    <property type="component" value="Unassembled WGS sequence"/>
</dbReference>
<feature type="transmembrane region" description="Helical" evidence="8">
    <location>
        <begin position="271"/>
        <end position="294"/>
    </location>
</feature>
<name>A0ABN1ME34_9FLAO</name>
<evidence type="ECO:0000256" key="5">
    <source>
        <dbReference type="ARBA" id="ARBA00022692"/>
    </source>
</evidence>
<evidence type="ECO:0000313" key="9">
    <source>
        <dbReference type="EMBL" id="GAA0870972.1"/>
    </source>
</evidence>
<evidence type="ECO:0000256" key="8">
    <source>
        <dbReference type="SAM" id="Phobius"/>
    </source>
</evidence>
<protein>
    <submittedName>
        <fullName evidence="9">AI-2E family transporter</fullName>
    </submittedName>
</protein>
<feature type="transmembrane region" description="Helical" evidence="8">
    <location>
        <begin position="238"/>
        <end position="264"/>
    </location>
</feature>
<evidence type="ECO:0000256" key="6">
    <source>
        <dbReference type="ARBA" id="ARBA00022989"/>
    </source>
</evidence>
<sequence length="365" mass="41377">MNSKQISYGIIRAVLILGLIVLLGYVIFQIRVIFLYILFSSVISLLGRPLVIFLRNKLKFPRDLAVLFVLSIIFGLLIGLFYILTPLIVEQGKQLTEIDVETYKYNLQNFVLEIGEFFGVSKLEMYNYISESEYVKEFDMNVIYKFIRNVFGSIGNLLIGFFSVLFISFFLLRDSSILINSILVFVNKGEEVKVRLVFDRIKNLLSRYFLGVFTQLGIIFSLNSILLLFIGVDNAVTIALICAILNIIPYLGPIMGYSLMVLFVISNNLGLNFSIIVFPQLVSITLGFLIIQLIDNLLNQPIIFGKSVKAHPLEIFVVIIASGFLFGVLGMIIAVPTYTAIKVIASQFWSDYKIVDRLTRNFKSN</sequence>
<dbReference type="PANTHER" id="PTHR21716:SF53">
    <property type="entry name" value="PERMEASE PERM-RELATED"/>
    <property type="match status" value="1"/>
</dbReference>
<evidence type="ECO:0000256" key="2">
    <source>
        <dbReference type="ARBA" id="ARBA00009773"/>
    </source>
</evidence>
<dbReference type="Pfam" id="PF01594">
    <property type="entry name" value="AI-2E_transport"/>
    <property type="match status" value="1"/>
</dbReference>
<keyword evidence="3" id="KW-0813">Transport</keyword>